<comment type="caution">
    <text evidence="1">The sequence shown here is derived from an EMBL/GenBank/DDBJ whole genome shotgun (WGS) entry which is preliminary data.</text>
</comment>
<name>A0A150RBW7_SORCE</name>
<evidence type="ECO:0000313" key="2">
    <source>
        <dbReference type="Proteomes" id="UP000075515"/>
    </source>
</evidence>
<dbReference type="EMBL" id="JEMC01003878">
    <property type="protein sequence ID" value="KYF77757.1"/>
    <property type="molecule type" value="Genomic_DNA"/>
</dbReference>
<protein>
    <submittedName>
        <fullName evidence="1">Uncharacterized protein</fullName>
    </submittedName>
</protein>
<proteinExistence type="predicted"/>
<gene>
    <name evidence="1" type="ORF">BE18_22640</name>
</gene>
<organism evidence="1 2">
    <name type="scientific">Sorangium cellulosum</name>
    <name type="common">Polyangium cellulosum</name>
    <dbReference type="NCBI Taxonomy" id="56"/>
    <lineage>
        <taxon>Bacteria</taxon>
        <taxon>Pseudomonadati</taxon>
        <taxon>Myxococcota</taxon>
        <taxon>Polyangia</taxon>
        <taxon>Polyangiales</taxon>
        <taxon>Polyangiaceae</taxon>
        <taxon>Sorangium</taxon>
    </lineage>
</organism>
<dbReference type="Proteomes" id="UP000075515">
    <property type="component" value="Unassembled WGS sequence"/>
</dbReference>
<evidence type="ECO:0000313" key="1">
    <source>
        <dbReference type="EMBL" id="KYF77757.1"/>
    </source>
</evidence>
<reference evidence="1 2" key="1">
    <citation type="submission" date="2014-02" db="EMBL/GenBank/DDBJ databases">
        <title>The small core and large imbalanced accessory genome model reveals a collaborative survival strategy of Sorangium cellulosum strains in nature.</title>
        <authorList>
            <person name="Han K."/>
            <person name="Peng R."/>
            <person name="Blom J."/>
            <person name="Li Y.-Z."/>
        </authorList>
    </citation>
    <scope>NUCLEOTIDE SEQUENCE [LARGE SCALE GENOMIC DNA]</scope>
    <source>
        <strain evidence="1 2">So0149</strain>
    </source>
</reference>
<accession>A0A150RBW7</accession>
<dbReference type="AlphaFoldDB" id="A0A150RBW7"/>
<sequence length="93" mass="9535">MRRRGGIVIGPIERPKGVRGAARDDAQGAAFGLSGGAPSVAPERLEVRHEIVEPRRGERGDVAVAAGVAGRPSSSAVIARCPIPVTTHAHAPT</sequence>